<evidence type="ECO:0000313" key="4">
    <source>
        <dbReference type="Proteomes" id="UP000433181"/>
    </source>
</evidence>
<dbReference type="SMART" id="SM00646">
    <property type="entry name" value="Ami_3"/>
    <property type="match status" value="1"/>
</dbReference>
<dbReference type="Pfam" id="PF01520">
    <property type="entry name" value="Amidase_3"/>
    <property type="match status" value="1"/>
</dbReference>
<evidence type="ECO:0000256" key="1">
    <source>
        <dbReference type="ARBA" id="ARBA00022801"/>
    </source>
</evidence>
<accession>A0A6I2UA24</accession>
<proteinExistence type="predicted"/>
<sequence length="247" mass="27063">MVSLNKPVADQAYKIYFAEPERHGKKPYRMVIEIAENKLDSEYEAEKPKTPDSFENLSGHRIVLDPGHGGSDSGARGHNGLMEKTATLAISKNVADILRSSGAIVTMTRDSDVDVYGPMASDHDELQARVDVGNASAGNEIFVSIHCDAFTSPSAHGTSTFYYQSSYRGKLLAEAIHQAIVEETGLASRGAKTARFYVIKNSAMPATLIETAFISNYQEEALLGDPDFQYKIAVAICRGISRYFNMR</sequence>
<dbReference type="CDD" id="cd02696">
    <property type="entry name" value="MurNAc-LAA"/>
    <property type="match status" value="1"/>
</dbReference>
<dbReference type="SUPFAM" id="SSF53187">
    <property type="entry name" value="Zn-dependent exopeptidases"/>
    <property type="match status" value="1"/>
</dbReference>
<dbReference type="GO" id="GO:0030288">
    <property type="term" value="C:outer membrane-bounded periplasmic space"/>
    <property type="evidence" value="ECO:0007669"/>
    <property type="project" value="TreeGrafter"/>
</dbReference>
<dbReference type="EMBL" id="VUNR01000006">
    <property type="protein sequence ID" value="MSU08338.1"/>
    <property type="molecule type" value="Genomic_DNA"/>
</dbReference>
<reference evidence="3 4" key="1">
    <citation type="submission" date="2019-08" db="EMBL/GenBank/DDBJ databases">
        <title>In-depth cultivation of the pig gut microbiome towards novel bacterial diversity and tailored functional studies.</title>
        <authorList>
            <person name="Wylensek D."/>
            <person name="Hitch T.C.A."/>
            <person name="Clavel T."/>
        </authorList>
    </citation>
    <scope>NUCLEOTIDE SEQUENCE [LARGE SCALE GENOMIC DNA]</scope>
    <source>
        <strain evidence="3 4">WCA-693-APC-5D-A</strain>
    </source>
</reference>
<dbReference type="InterPro" id="IPR002508">
    <property type="entry name" value="MurNAc-LAA_cat"/>
</dbReference>
<dbReference type="InterPro" id="IPR050695">
    <property type="entry name" value="N-acetylmuramoyl_amidase_3"/>
</dbReference>
<dbReference type="AlphaFoldDB" id="A0A6I2UA24"/>
<keyword evidence="4" id="KW-1185">Reference proteome</keyword>
<evidence type="ECO:0000259" key="2">
    <source>
        <dbReference type="SMART" id="SM00646"/>
    </source>
</evidence>
<keyword evidence="1" id="KW-0378">Hydrolase</keyword>
<dbReference type="GO" id="GO:0009253">
    <property type="term" value="P:peptidoglycan catabolic process"/>
    <property type="evidence" value="ECO:0007669"/>
    <property type="project" value="InterPro"/>
</dbReference>
<dbReference type="PANTHER" id="PTHR30404">
    <property type="entry name" value="N-ACETYLMURAMOYL-L-ALANINE AMIDASE"/>
    <property type="match status" value="1"/>
</dbReference>
<name>A0A6I2UA24_9FIRM</name>
<comment type="caution">
    <text evidence="3">The sequence shown here is derived from an EMBL/GenBank/DDBJ whole genome shotgun (WGS) entry which is preliminary data.</text>
</comment>
<dbReference type="PANTHER" id="PTHR30404:SF0">
    <property type="entry name" value="N-ACETYLMURAMOYL-L-ALANINE AMIDASE AMIC"/>
    <property type="match status" value="1"/>
</dbReference>
<organism evidence="3 4">
    <name type="scientific">Anaerovibrio slackiae</name>
    <dbReference type="NCBI Taxonomy" id="2652309"/>
    <lineage>
        <taxon>Bacteria</taxon>
        <taxon>Bacillati</taxon>
        <taxon>Bacillota</taxon>
        <taxon>Negativicutes</taxon>
        <taxon>Selenomonadales</taxon>
        <taxon>Selenomonadaceae</taxon>
        <taxon>Anaerovibrio</taxon>
    </lineage>
</organism>
<gene>
    <name evidence="3" type="ORF">FYJ84_04950</name>
</gene>
<dbReference type="Gene3D" id="3.40.630.40">
    <property type="entry name" value="Zn-dependent exopeptidases"/>
    <property type="match status" value="1"/>
</dbReference>
<dbReference type="Proteomes" id="UP000433181">
    <property type="component" value="Unassembled WGS sequence"/>
</dbReference>
<protein>
    <submittedName>
        <fullName evidence="3">N-acetylmuramoyl-L-alanine amidase</fullName>
    </submittedName>
</protein>
<dbReference type="GO" id="GO:0008745">
    <property type="term" value="F:N-acetylmuramoyl-L-alanine amidase activity"/>
    <property type="evidence" value="ECO:0007669"/>
    <property type="project" value="InterPro"/>
</dbReference>
<feature type="domain" description="MurNAc-LAA" evidence="2">
    <location>
        <begin position="130"/>
        <end position="241"/>
    </location>
</feature>
<evidence type="ECO:0000313" key="3">
    <source>
        <dbReference type="EMBL" id="MSU08338.1"/>
    </source>
</evidence>